<dbReference type="Proteomes" id="UP000193146">
    <property type="component" value="Unassembled WGS sequence"/>
</dbReference>
<evidence type="ECO:0000313" key="5">
    <source>
        <dbReference type="EMBL" id="ORT83452.1"/>
    </source>
</evidence>
<dbReference type="InterPro" id="IPR019734">
    <property type="entry name" value="TPR_rpt"/>
</dbReference>
<dbReference type="Pfam" id="PF13432">
    <property type="entry name" value="TPR_16"/>
    <property type="match status" value="1"/>
</dbReference>
<dbReference type="InterPro" id="IPR011990">
    <property type="entry name" value="TPR-like_helical_dom_sf"/>
</dbReference>
<accession>A0A1X1PCQ4</accession>
<organism evidence="5 6">
    <name type="scientific">Burkholderia puraquae</name>
    <dbReference type="NCBI Taxonomy" id="1904757"/>
    <lineage>
        <taxon>Bacteria</taxon>
        <taxon>Pseudomonadati</taxon>
        <taxon>Pseudomonadota</taxon>
        <taxon>Betaproteobacteria</taxon>
        <taxon>Burkholderiales</taxon>
        <taxon>Burkholderiaceae</taxon>
        <taxon>Burkholderia</taxon>
        <taxon>Burkholderia cepacia complex</taxon>
    </lineage>
</organism>
<feature type="repeat" description="TPR" evidence="3">
    <location>
        <begin position="91"/>
        <end position="124"/>
    </location>
</feature>
<dbReference type="SMART" id="SM00028">
    <property type="entry name" value="TPR"/>
    <property type="match status" value="6"/>
</dbReference>
<dbReference type="PANTHER" id="PTHR44858:SF20">
    <property type="entry name" value="SHSP DOMAIN-CONTAINING PROTEIN"/>
    <property type="match status" value="1"/>
</dbReference>
<evidence type="ECO:0008006" key="7">
    <source>
        <dbReference type="Google" id="ProtNLM"/>
    </source>
</evidence>
<evidence type="ECO:0000256" key="3">
    <source>
        <dbReference type="PROSITE-ProRule" id="PRU00339"/>
    </source>
</evidence>
<keyword evidence="1" id="KW-0677">Repeat</keyword>
<feature type="repeat" description="TPR" evidence="3">
    <location>
        <begin position="125"/>
        <end position="158"/>
    </location>
</feature>
<feature type="chain" id="PRO_5012100516" description="Beta-barrel assembly-enhancing protease" evidence="4">
    <location>
        <begin position="24"/>
        <end position="390"/>
    </location>
</feature>
<reference evidence="5 6" key="1">
    <citation type="submission" date="2017-04" db="EMBL/GenBank/DDBJ databases">
        <title>Burkholderia puraquae sp. nov., a novel Burkholderia cepacia complex species from hospital setting samples.</title>
        <authorList>
            <person name="Martina P."/>
            <person name="Leguizamon M."/>
            <person name="Prieto C."/>
            <person name="Sousa S."/>
            <person name="Montanaro P."/>
            <person name="Draghi W."/>
            <person name="Staembler M."/>
            <person name="Bettiol M."/>
            <person name="Figoli C."/>
            <person name="Palau J."/>
            <person name="Alvarez F."/>
            <person name="Benetti S."/>
            <person name="Anchat E."/>
            <person name="Vescina C."/>
            <person name="Ferreras J."/>
            <person name="Lasch P."/>
            <person name="Lagares A."/>
            <person name="Zorreguieta A."/>
            <person name="Yantorno O."/>
            <person name="Bosch A."/>
        </authorList>
    </citation>
    <scope>NUCLEOTIDE SEQUENCE [LARGE SCALE GENOMIC DNA]</scope>
    <source>
        <strain evidence="5 6">CAMPA 1040</strain>
    </source>
</reference>
<dbReference type="InterPro" id="IPR050498">
    <property type="entry name" value="Ycf3"/>
</dbReference>
<keyword evidence="2 3" id="KW-0802">TPR repeat</keyword>
<dbReference type="PANTHER" id="PTHR44858">
    <property type="entry name" value="TETRATRICOPEPTIDE REPEAT PROTEIN 6"/>
    <property type="match status" value="1"/>
</dbReference>
<protein>
    <recommendedName>
        <fullName evidence="7">Beta-barrel assembly-enhancing protease</fullName>
    </recommendedName>
</protein>
<evidence type="ECO:0000313" key="6">
    <source>
        <dbReference type="Proteomes" id="UP000193146"/>
    </source>
</evidence>
<proteinExistence type="predicted"/>
<dbReference type="EMBL" id="NBYX01000013">
    <property type="protein sequence ID" value="ORT83452.1"/>
    <property type="molecule type" value="Genomic_DNA"/>
</dbReference>
<gene>
    <name evidence="5" type="ORF">B7G54_24350</name>
</gene>
<sequence>MITRTTLSKMACMGLMLPFACFAQTLSLDYAASRAGAVQDKKQQQREQAQARERDEVAALIRRADAWSTADEHGKAGDAYLEAARKISTNPILYNLAGISYTLAGKNEQAILAFSRSIYLAPQRADIYRMRGIAYRHEGNIGKALVDFATAVQLAPERLDARWSLALVLENAGQPQASLDEYGEILRIAPNSVEAHIFRADVLTKVGRDGDALSEYEAASRIEPDDPGLLHLRMQFWFYQGEFEAVISDADRWLSLKRSTSDGPYIAYVLLWRHMAAKRLNVDDRDALESAKDKLGRNEWPYPLIQFALGEINETQLRAATASGDPAKLKDRQCEALTSIGESYVARHSEKIAERLFSSALEVCPTTSIEHLLVTRELEQIDMRRTGKDL</sequence>
<keyword evidence="4" id="KW-0732">Signal</keyword>
<dbReference type="PROSITE" id="PS50005">
    <property type="entry name" value="TPR"/>
    <property type="match status" value="2"/>
</dbReference>
<comment type="caution">
    <text evidence="5">The sequence shown here is derived from an EMBL/GenBank/DDBJ whole genome shotgun (WGS) entry which is preliminary data.</text>
</comment>
<evidence type="ECO:0000256" key="4">
    <source>
        <dbReference type="SAM" id="SignalP"/>
    </source>
</evidence>
<evidence type="ECO:0000256" key="1">
    <source>
        <dbReference type="ARBA" id="ARBA00022737"/>
    </source>
</evidence>
<dbReference type="Gene3D" id="1.25.40.10">
    <property type="entry name" value="Tetratricopeptide repeat domain"/>
    <property type="match status" value="2"/>
</dbReference>
<dbReference type="AlphaFoldDB" id="A0A1X1PCQ4"/>
<keyword evidence="6" id="KW-1185">Reference proteome</keyword>
<evidence type="ECO:0000256" key="2">
    <source>
        <dbReference type="ARBA" id="ARBA00022803"/>
    </source>
</evidence>
<dbReference type="SUPFAM" id="SSF48452">
    <property type="entry name" value="TPR-like"/>
    <property type="match status" value="2"/>
</dbReference>
<name>A0A1X1PCQ4_9BURK</name>
<feature type="signal peptide" evidence="4">
    <location>
        <begin position="1"/>
        <end position="23"/>
    </location>
</feature>